<gene>
    <name evidence="1" type="ORF">PC117_g8602</name>
</gene>
<dbReference type="Proteomes" id="UP000736787">
    <property type="component" value="Unassembled WGS sequence"/>
</dbReference>
<name>A0A8T1E0N8_9STRA</name>
<evidence type="ECO:0000313" key="1">
    <source>
        <dbReference type="EMBL" id="KAG2945273.1"/>
    </source>
</evidence>
<dbReference type="EMBL" id="RCMK01000187">
    <property type="protein sequence ID" value="KAG2945273.1"/>
    <property type="molecule type" value="Genomic_DNA"/>
</dbReference>
<reference evidence="1" key="1">
    <citation type="submission" date="2018-10" db="EMBL/GenBank/DDBJ databases">
        <title>Effector identification in a new, highly contiguous assembly of the strawberry crown rot pathogen Phytophthora cactorum.</title>
        <authorList>
            <person name="Armitage A.D."/>
            <person name="Nellist C.F."/>
            <person name="Bates H."/>
            <person name="Vickerstaff R.J."/>
            <person name="Harrison R.J."/>
        </authorList>
    </citation>
    <scope>NUCLEOTIDE SEQUENCE</scope>
    <source>
        <strain evidence="1">4040</strain>
    </source>
</reference>
<protein>
    <submittedName>
        <fullName evidence="1">Uncharacterized protein</fullName>
    </submittedName>
</protein>
<proteinExistence type="predicted"/>
<dbReference type="AlphaFoldDB" id="A0A8T1E0N8"/>
<sequence length="95" mass="10888">MPVRIRPVLLFVNGLETVRERLDRYAVVSAGMMRRVFNASYHKEALVRDDTLVQYAGPVERTQHAQDTTSSLRLDVSRLQELKHGILARRPASRT</sequence>
<organism evidence="1 2">
    <name type="scientific">Phytophthora cactorum</name>
    <dbReference type="NCBI Taxonomy" id="29920"/>
    <lineage>
        <taxon>Eukaryota</taxon>
        <taxon>Sar</taxon>
        <taxon>Stramenopiles</taxon>
        <taxon>Oomycota</taxon>
        <taxon>Peronosporomycetes</taxon>
        <taxon>Peronosporales</taxon>
        <taxon>Peronosporaceae</taxon>
        <taxon>Phytophthora</taxon>
    </lineage>
</organism>
<dbReference type="VEuPathDB" id="FungiDB:PC110_g22886"/>
<accession>A0A8T1E0N8</accession>
<evidence type="ECO:0000313" key="2">
    <source>
        <dbReference type="Proteomes" id="UP000736787"/>
    </source>
</evidence>
<comment type="caution">
    <text evidence="1">The sequence shown here is derived from an EMBL/GenBank/DDBJ whole genome shotgun (WGS) entry which is preliminary data.</text>
</comment>